<evidence type="ECO:0000256" key="1">
    <source>
        <dbReference type="SAM" id="MobiDB-lite"/>
    </source>
</evidence>
<protein>
    <submittedName>
        <fullName evidence="2">Uncharacterized protein</fullName>
    </submittedName>
</protein>
<dbReference type="AlphaFoldDB" id="A0A565BNA0"/>
<dbReference type="EMBL" id="CABITT030000004">
    <property type="protein sequence ID" value="VVB02380.1"/>
    <property type="molecule type" value="Genomic_DNA"/>
</dbReference>
<comment type="caution">
    <text evidence="2">The sequence shown here is derived from an EMBL/GenBank/DDBJ whole genome shotgun (WGS) entry which is preliminary data.</text>
</comment>
<reference evidence="2" key="1">
    <citation type="submission" date="2019-07" db="EMBL/GenBank/DDBJ databases">
        <authorList>
            <person name="Dittberner H."/>
        </authorList>
    </citation>
    <scope>NUCLEOTIDE SEQUENCE [LARGE SCALE GENOMIC DNA]</scope>
</reference>
<accession>A0A565BNA0</accession>
<proteinExistence type="predicted"/>
<sequence length="183" mass="20619">MSNPQAKLICLPHQVCQTSAASTPSDTGCLSTEELPPFPPFLARYEENRQKIHARDTLHPNIRQCAWRTYTYRFSTARAVRKFSFITIHLFNDMRIFQTAQPATRIMPQPFKIPLKDDFSTCIQSAIQNSSIAADLDYLTILVQGLHLKHSGGESGTRTHDGGETSEVDADTDPDDFEFKSEL</sequence>
<evidence type="ECO:0000313" key="3">
    <source>
        <dbReference type="Proteomes" id="UP000489600"/>
    </source>
</evidence>
<evidence type="ECO:0000313" key="2">
    <source>
        <dbReference type="EMBL" id="VVB02380.1"/>
    </source>
</evidence>
<name>A0A565BNA0_9BRAS</name>
<feature type="compositionally biased region" description="Acidic residues" evidence="1">
    <location>
        <begin position="164"/>
        <end position="176"/>
    </location>
</feature>
<gene>
    <name evidence="2" type="ORF">ANE_LOCUS12824</name>
</gene>
<organism evidence="2 3">
    <name type="scientific">Arabis nemorensis</name>
    <dbReference type="NCBI Taxonomy" id="586526"/>
    <lineage>
        <taxon>Eukaryota</taxon>
        <taxon>Viridiplantae</taxon>
        <taxon>Streptophyta</taxon>
        <taxon>Embryophyta</taxon>
        <taxon>Tracheophyta</taxon>
        <taxon>Spermatophyta</taxon>
        <taxon>Magnoliopsida</taxon>
        <taxon>eudicotyledons</taxon>
        <taxon>Gunneridae</taxon>
        <taxon>Pentapetalae</taxon>
        <taxon>rosids</taxon>
        <taxon>malvids</taxon>
        <taxon>Brassicales</taxon>
        <taxon>Brassicaceae</taxon>
        <taxon>Arabideae</taxon>
        <taxon>Arabis</taxon>
    </lineage>
</organism>
<dbReference type="Proteomes" id="UP000489600">
    <property type="component" value="Unassembled WGS sequence"/>
</dbReference>
<keyword evidence="3" id="KW-1185">Reference proteome</keyword>
<feature type="region of interest" description="Disordered" evidence="1">
    <location>
        <begin position="151"/>
        <end position="183"/>
    </location>
</feature>